<evidence type="ECO:0000256" key="1">
    <source>
        <dbReference type="SAM" id="MobiDB-lite"/>
    </source>
</evidence>
<proteinExistence type="predicted"/>
<feature type="compositionally biased region" description="Low complexity" evidence="1">
    <location>
        <begin position="303"/>
        <end position="319"/>
    </location>
</feature>
<reference evidence="2" key="1">
    <citation type="submission" date="2021-02" db="EMBL/GenBank/DDBJ databases">
        <authorList>
            <person name="Palmer J.M."/>
        </authorList>
    </citation>
    <scope>NUCLEOTIDE SEQUENCE</scope>
    <source>
        <strain evidence="2">SCRP734</strain>
    </source>
</reference>
<organism evidence="2 3">
    <name type="scientific">Phytophthora pseudosyringae</name>
    <dbReference type="NCBI Taxonomy" id="221518"/>
    <lineage>
        <taxon>Eukaryota</taxon>
        <taxon>Sar</taxon>
        <taxon>Stramenopiles</taxon>
        <taxon>Oomycota</taxon>
        <taxon>Peronosporomycetes</taxon>
        <taxon>Peronosporales</taxon>
        <taxon>Peronosporaceae</taxon>
        <taxon>Phytophthora</taxon>
    </lineage>
</organism>
<dbReference type="EMBL" id="JAGDFM010000670">
    <property type="protein sequence ID" value="KAG7376544.1"/>
    <property type="molecule type" value="Genomic_DNA"/>
</dbReference>
<evidence type="ECO:0000313" key="3">
    <source>
        <dbReference type="Proteomes" id="UP000694044"/>
    </source>
</evidence>
<dbReference type="AlphaFoldDB" id="A0A8T1VAH4"/>
<gene>
    <name evidence="2" type="ORF">PHYPSEUDO_013204</name>
</gene>
<sequence>MEHRFKIARTLEEAVAFVVPQPEGPCDASSEGVHSSGKNAELFSREATKELDQAKKAIRRQRELEQLSLQKIDEYHAQVELHNELSLRQENRVKAAEEPVNRLKRQLQYEQDAFKTAMATSPSQSKRRHRLLSNSDIADVSSSARLRQRNEDLHEQVKRLIQANKVFRARVKLEEMDPDVLVLVTEDSLSCLSTGELNWDLLGVSNETRAVLRTVFKNADSSRPSATLADDLARAAYMEGDDLELSSESQRGTRDVPDSVLATADASCHAAIGSSTNSSQRRGSSTPTKKKQKHSPVPHQTAQSPSPRRSRRLTSTSQSDCSVSTIDLLSDMEDVFKTTAS</sequence>
<comment type="caution">
    <text evidence="2">The sequence shown here is derived from an EMBL/GenBank/DDBJ whole genome shotgun (WGS) entry which is preliminary data.</text>
</comment>
<dbReference type="Proteomes" id="UP000694044">
    <property type="component" value="Unassembled WGS sequence"/>
</dbReference>
<name>A0A8T1VAH4_9STRA</name>
<accession>A0A8T1VAH4</accession>
<evidence type="ECO:0000313" key="2">
    <source>
        <dbReference type="EMBL" id="KAG7376544.1"/>
    </source>
</evidence>
<keyword evidence="3" id="KW-1185">Reference proteome</keyword>
<feature type="compositionally biased region" description="Low complexity" evidence="1">
    <location>
        <begin position="273"/>
        <end position="286"/>
    </location>
</feature>
<dbReference type="OrthoDB" id="128150at2759"/>
<feature type="region of interest" description="Disordered" evidence="1">
    <location>
        <begin position="270"/>
        <end position="324"/>
    </location>
</feature>
<protein>
    <submittedName>
        <fullName evidence="2">Uncharacterized protein</fullName>
    </submittedName>
</protein>